<feature type="transmembrane region" description="Helical" evidence="1">
    <location>
        <begin position="12"/>
        <end position="34"/>
    </location>
</feature>
<keyword evidence="3" id="KW-1185">Reference proteome</keyword>
<protein>
    <submittedName>
        <fullName evidence="2">Uncharacterized protein</fullName>
    </submittedName>
</protein>
<dbReference type="PATRIC" id="fig|1379910.4.peg.2175"/>
<dbReference type="AlphaFoldDB" id="A0A0H4VQ87"/>
<dbReference type="Proteomes" id="UP000036458">
    <property type="component" value="Chromosome"/>
</dbReference>
<evidence type="ECO:0000313" key="2">
    <source>
        <dbReference type="EMBL" id="AKQ45904.1"/>
    </source>
</evidence>
<feature type="transmembrane region" description="Helical" evidence="1">
    <location>
        <begin position="236"/>
        <end position="256"/>
    </location>
</feature>
<feature type="transmembrane region" description="Helical" evidence="1">
    <location>
        <begin position="46"/>
        <end position="69"/>
    </location>
</feature>
<feature type="transmembrane region" description="Helical" evidence="1">
    <location>
        <begin position="173"/>
        <end position="197"/>
    </location>
</feature>
<dbReference type="EMBL" id="CP010777">
    <property type="protein sequence ID" value="AKQ45904.1"/>
    <property type="molecule type" value="Genomic_DNA"/>
</dbReference>
<keyword evidence="1" id="KW-1133">Transmembrane helix</keyword>
<organism evidence="2 3">
    <name type="scientific">Rufibacter radiotolerans</name>
    <dbReference type="NCBI Taxonomy" id="1379910"/>
    <lineage>
        <taxon>Bacteria</taxon>
        <taxon>Pseudomonadati</taxon>
        <taxon>Bacteroidota</taxon>
        <taxon>Cytophagia</taxon>
        <taxon>Cytophagales</taxon>
        <taxon>Hymenobacteraceae</taxon>
        <taxon>Rufibacter</taxon>
    </lineage>
</organism>
<accession>A0A0H4VQ87</accession>
<dbReference type="OrthoDB" id="235490at2"/>
<sequence length="359" mass="41665">MHPSKQPWLHSAWIDTVFILSPPFLCLLAIVLFPDFFQQHVHNLPVPAWVLLILLIDVGHVYSTLFRTYLEKETLAQRRQLLVWAPFGAWVGGMLLYALGGGIFWRVLAYLAVFHFIRQQYGFMRLYSRKEKRPAWERHLDTFCIYAATLLPLLLWHVEGERNFNWFIDRDFVYLSFPAVAPFITAFNGLVFGVYLLKEGWVLYQTRTLNVPRNLVIIGTFLAWYIGIVYYNGDLIFTSFNVISHGIPYLALVWIYGHKRQTKASLEGKPAWHDRWSLGLVGIGFFVGLVVALAYIEEGLWDALVWRDHPQVFTFFQMLPQVEDKLLLSILVPLLALPQMTHYILDGFIWKSSGSPLKT</sequence>
<keyword evidence="1" id="KW-0472">Membrane</keyword>
<dbReference type="KEGG" id="ruf:TH63_10030"/>
<gene>
    <name evidence="2" type="ORF">TH63_10030</name>
</gene>
<keyword evidence="1" id="KW-0812">Transmembrane</keyword>
<name>A0A0H4VQ87_9BACT</name>
<evidence type="ECO:0000256" key="1">
    <source>
        <dbReference type="SAM" id="Phobius"/>
    </source>
</evidence>
<reference evidence="2 3" key="1">
    <citation type="submission" date="2015-01" db="EMBL/GenBank/DDBJ databases">
        <title>Rufibacter sp./DG31D/ whole genome sequencing.</title>
        <authorList>
            <person name="Kim M.K."/>
            <person name="Srinivasan S."/>
            <person name="Lee J.-J."/>
        </authorList>
    </citation>
    <scope>NUCLEOTIDE SEQUENCE [LARGE SCALE GENOMIC DNA]</scope>
    <source>
        <strain evidence="2 3">DG31D</strain>
    </source>
</reference>
<dbReference type="RefSeq" id="WP_048920831.1">
    <property type="nucleotide sequence ID" value="NZ_CP010777.1"/>
</dbReference>
<evidence type="ECO:0000313" key="3">
    <source>
        <dbReference type="Proteomes" id="UP000036458"/>
    </source>
</evidence>
<feature type="transmembrane region" description="Helical" evidence="1">
    <location>
        <begin position="209"/>
        <end position="230"/>
    </location>
</feature>
<feature type="transmembrane region" description="Helical" evidence="1">
    <location>
        <begin position="276"/>
        <end position="296"/>
    </location>
</feature>
<dbReference type="STRING" id="1379910.TH63_10030"/>
<proteinExistence type="predicted"/>